<evidence type="ECO:0008006" key="5">
    <source>
        <dbReference type="Google" id="ProtNLM"/>
    </source>
</evidence>
<keyword evidence="4" id="KW-1185">Reference proteome</keyword>
<name>A0A3A8N983_9BACT</name>
<feature type="compositionally biased region" description="Low complexity" evidence="1">
    <location>
        <begin position="246"/>
        <end position="263"/>
    </location>
</feature>
<reference evidence="4" key="1">
    <citation type="submission" date="2018-09" db="EMBL/GenBank/DDBJ databases">
        <authorList>
            <person name="Livingstone P.G."/>
            <person name="Whitworth D.E."/>
        </authorList>
    </citation>
    <scope>NUCLEOTIDE SEQUENCE [LARGE SCALE GENOMIC DNA]</scope>
    <source>
        <strain evidence="4">CA040B</strain>
    </source>
</reference>
<evidence type="ECO:0000256" key="2">
    <source>
        <dbReference type="SAM" id="SignalP"/>
    </source>
</evidence>
<organism evidence="3 4">
    <name type="scientific">Corallococcus sicarius</name>
    <dbReference type="NCBI Taxonomy" id="2316726"/>
    <lineage>
        <taxon>Bacteria</taxon>
        <taxon>Pseudomonadati</taxon>
        <taxon>Myxococcota</taxon>
        <taxon>Myxococcia</taxon>
        <taxon>Myxococcales</taxon>
        <taxon>Cystobacterineae</taxon>
        <taxon>Myxococcaceae</taxon>
        <taxon>Corallococcus</taxon>
    </lineage>
</organism>
<accession>A0A3A8N983</accession>
<evidence type="ECO:0000313" key="3">
    <source>
        <dbReference type="EMBL" id="RKH40858.1"/>
    </source>
</evidence>
<keyword evidence="2" id="KW-0732">Signal</keyword>
<dbReference type="Proteomes" id="UP000273405">
    <property type="component" value="Unassembled WGS sequence"/>
</dbReference>
<protein>
    <recommendedName>
        <fullName evidence="5">Lipoprotein</fullName>
    </recommendedName>
</protein>
<dbReference type="AlphaFoldDB" id="A0A3A8N983"/>
<comment type="caution">
    <text evidence="3">The sequence shown here is derived from an EMBL/GenBank/DDBJ whole genome shotgun (WGS) entry which is preliminary data.</text>
</comment>
<proteinExistence type="predicted"/>
<evidence type="ECO:0000313" key="4">
    <source>
        <dbReference type="Proteomes" id="UP000273405"/>
    </source>
</evidence>
<evidence type="ECO:0000256" key="1">
    <source>
        <dbReference type="SAM" id="MobiDB-lite"/>
    </source>
</evidence>
<feature type="signal peptide" evidence="2">
    <location>
        <begin position="1"/>
        <end position="21"/>
    </location>
</feature>
<dbReference type="EMBL" id="RAWG01000121">
    <property type="protein sequence ID" value="RKH40858.1"/>
    <property type="molecule type" value="Genomic_DNA"/>
</dbReference>
<gene>
    <name evidence="3" type="ORF">D7X12_19775</name>
</gene>
<feature type="region of interest" description="Disordered" evidence="1">
    <location>
        <begin position="243"/>
        <end position="280"/>
    </location>
</feature>
<sequence>MGGIMKKMKWALGFLSLLATAGCSDDAYYDPYYYDTVYYDPYYGSYDAAWSYAWVDPVYGYWYYNIGGVLAQSTASGQPQAPVDVNAAATQLAANASSTFTPAGCATATASAATVNYTFNNCSAQTTLQQLSGNVQLVLADNQGQLGITATSSNLTINGAPYNLSMQIVGAPPDGNQRQVTITSNSYSPDRFDTRSSQSTVKWVTGSGCFTLDSQSTSTRNSLNSTTNVSGYQRCANQCPSAGSVTTQTSQGTFSSSFDGSDTIEVTGPGGDTQSFSLDC</sequence>
<feature type="chain" id="PRO_5017362792" description="Lipoprotein" evidence="2">
    <location>
        <begin position="22"/>
        <end position="280"/>
    </location>
</feature>
<dbReference type="PROSITE" id="PS51257">
    <property type="entry name" value="PROKAR_LIPOPROTEIN"/>
    <property type="match status" value="1"/>
</dbReference>